<sequence length="128" mass="14429">MPEAPFENLLGLFTQIGKIQEMIEKGTSLSNIPDEFFTHIRRSIFAVAIGYQDRFLKIVSQDMMIHDVAAIVKDAASSSRISPTDAITRLHLLFHQRETYSHIWNDPTTRYGAAPHEPIPSTVNSSTM</sequence>
<gene>
    <name evidence="1" type="ORF">CC1G_01241</name>
</gene>
<organism evidence="1 2">
    <name type="scientific">Coprinopsis cinerea (strain Okayama-7 / 130 / ATCC MYA-4618 / FGSC 9003)</name>
    <name type="common">Inky cap fungus</name>
    <name type="synonym">Hormographiella aspergillata</name>
    <dbReference type="NCBI Taxonomy" id="240176"/>
    <lineage>
        <taxon>Eukaryota</taxon>
        <taxon>Fungi</taxon>
        <taxon>Dikarya</taxon>
        <taxon>Basidiomycota</taxon>
        <taxon>Agaricomycotina</taxon>
        <taxon>Agaricomycetes</taxon>
        <taxon>Agaricomycetidae</taxon>
        <taxon>Agaricales</taxon>
        <taxon>Agaricineae</taxon>
        <taxon>Psathyrellaceae</taxon>
        <taxon>Coprinopsis</taxon>
    </lineage>
</organism>
<evidence type="ECO:0000313" key="2">
    <source>
        <dbReference type="Proteomes" id="UP000001861"/>
    </source>
</evidence>
<dbReference type="EMBL" id="AACS02000002">
    <property type="protein sequence ID" value="EAU88868.2"/>
    <property type="molecule type" value="Genomic_DNA"/>
</dbReference>
<dbReference type="InParanoid" id="A8NF03"/>
<proteinExistence type="predicted"/>
<dbReference type="AlphaFoldDB" id="A8NF03"/>
<dbReference type="Proteomes" id="UP000001861">
    <property type="component" value="Unassembled WGS sequence"/>
</dbReference>
<reference evidence="1 2" key="1">
    <citation type="journal article" date="2010" name="Proc. Natl. Acad. Sci. U.S.A.">
        <title>Insights into evolution of multicellular fungi from the assembled chromosomes of the mushroom Coprinopsis cinerea (Coprinus cinereus).</title>
        <authorList>
            <person name="Stajich J.E."/>
            <person name="Wilke S.K."/>
            <person name="Ahren D."/>
            <person name="Au C.H."/>
            <person name="Birren B.W."/>
            <person name="Borodovsky M."/>
            <person name="Burns C."/>
            <person name="Canback B."/>
            <person name="Casselton L.A."/>
            <person name="Cheng C.K."/>
            <person name="Deng J."/>
            <person name="Dietrich F.S."/>
            <person name="Fargo D.C."/>
            <person name="Farman M.L."/>
            <person name="Gathman A.C."/>
            <person name="Goldberg J."/>
            <person name="Guigo R."/>
            <person name="Hoegger P.J."/>
            <person name="Hooker J.B."/>
            <person name="Huggins A."/>
            <person name="James T.Y."/>
            <person name="Kamada T."/>
            <person name="Kilaru S."/>
            <person name="Kodira C."/>
            <person name="Kues U."/>
            <person name="Kupfer D."/>
            <person name="Kwan H.S."/>
            <person name="Lomsadze A."/>
            <person name="Li W."/>
            <person name="Lilly W.W."/>
            <person name="Ma L.J."/>
            <person name="Mackey A.J."/>
            <person name="Manning G."/>
            <person name="Martin F."/>
            <person name="Muraguchi H."/>
            <person name="Natvig D.O."/>
            <person name="Palmerini H."/>
            <person name="Ramesh M.A."/>
            <person name="Rehmeyer C.J."/>
            <person name="Roe B.A."/>
            <person name="Shenoy N."/>
            <person name="Stanke M."/>
            <person name="Ter-Hovhannisyan V."/>
            <person name="Tunlid A."/>
            <person name="Velagapudi R."/>
            <person name="Vision T.J."/>
            <person name="Zeng Q."/>
            <person name="Zolan M.E."/>
            <person name="Pukkila P.J."/>
        </authorList>
    </citation>
    <scope>NUCLEOTIDE SEQUENCE [LARGE SCALE GENOMIC DNA]</scope>
    <source>
        <strain evidence="2">Okayama-7 / 130 / ATCC MYA-4618 / FGSC 9003</strain>
    </source>
</reference>
<keyword evidence="2" id="KW-1185">Reference proteome</keyword>
<comment type="caution">
    <text evidence="1">The sequence shown here is derived from an EMBL/GenBank/DDBJ whole genome shotgun (WGS) entry which is preliminary data.</text>
</comment>
<dbReference type="VEuPathDB" id="FungiDB:CC1G_01241"/>
<accession>A8NF03</accession>
<name>A8NF03_COPC7</name>
<evidence type="ECO:0000313" key="1">
    <source>
        <dbReference type="EMBL" id="EAU88868.2"/>
    </source>
</evidence>
<protein>
    <submittedName>
        <fullName evidence="1">Uncharacterized protein</fullName>
    </submittedName>
</protein>
<dbReference type="HOGENOM" id="CLU_1959468_0_0_1"/>
<dbReference type="KEGG" id="cci:CC1G_01241"/>
<dbReference type="RefSeq" id="XP_001833179.2">
    <property type="nucleotide sequence ID" value="XM_001833127.2"/>
</dbReference>
<dbReference type="GeneID" id="6009673"/>